<feature type="transmembrane region" description="Helical" evidence="7">
    <location>
        <begin position="181"/>
        <end position="202"/>
    </location>
</feature>
<dbReference type="NCBIfam" id="TIGR00797">
    <property type="entry name" value="matE"/>
    <property type="match status" value="1"/>
</dbReference>
<name>A0ABW8KQH6_9BIFI</name>
<feature type="transmembrane region" description="Helical" evidence="7">
    <location>
        <begin position="208"/>
        <end position="235"/>
    </location>
</feature>
<feature type="transmembrane region" description="Helical" evidence="7">
    <location>
        <begin position="30"/>
        <end position="51"/>
    </location>
</feature>
<dbReference type="Proteomes" id="UP001620273">
    <property type="component" value="Unassembled WGS sequence"/>
</dbReference>
<evidence type="ECO:0000256" key="5">
    <source>
        <dbReference type="ARBA" id="ARBA00022989"/>
    </source>
</evidence>
<comment type="caution">
    <text evidence="8">The sequence shown here is derived from an EMBL/GenBank/DDBJ whole genome shotgun (WGS) entry which is preliminary data.</text>
</comment>
<reference evidence="8 9" key="1">
    <citation type="submission" date="2022-09" db="EMBL/GenBank/DDBJ databases">
        <title>Genome sequencing of four strains from tibetan pig.</title>
        <authorList>
            <person name="Feng J."/>
        </authorList>
    </citation>
    <scope>NUCLEOTIDE SEQUENCE [LARGE SCALE GENOMIC DNA]</scope>
    <source>
        <strain evidence="8 9">11-1-1</strain>
    </source>
</reference>
<dbReference type="RefSeq" id="WP_404441635.1">
    <property type="nucleotide sequence ID" value="NZ_JAOQBW010000006.1"/>
</dbReference>
<dbReference type="PANTHER" id="PTHR43823">
    <property type="entry name" value="SPORULATION PROTEIN YKVU"/>
    <property type="match status" value="1"/>
</dbReference>
<keyword evidence="6 7" id="KW-0472">Membrane</keyword>
<keyword evidence="4 7" id="KW-0812">Transmembrane</keyword>
<feature type="transmembrane region" description="Helical" evidence="7">
    <location>
        <begin position="333"/>
        <end position="355"/>
    </location>
</feature>
<dbReference type="CDD" id="cd13144">
    <property type="entry name" value="MATE_like_4"/>
    <property type="match status" value="1"/>
</dbReference>
<dbReference type="Pfam" id="PF01554">
    <property type="entry name" value="MatE"/>
    <property type="match status" value="2"/>
</dbReference>
<evidence type="ECO:0000256" key="2">
    <source>
        <dbReference type="ARBA" id="ARBA00022448"/>
    </source>
</evidence>
<sequence>MAFFMQRTRQPEVFYLTTENKMGTEPVGKLIVSMSLPPLLSMFMQYSYNLIDSAFVAQLSENALTAVSLSFPITTLMNAASVWIGVGINVLIAGFLGRKEQDKADNVATAGLIVSFVLGAVLNILALLVMKPYFRSFTGNADIYSLCIAYMQICAFMQVPNMVHIAIQKMLQATGNMISPMWFQIAGVVVNITFDPLLIFGMGPFPMLGITGAAIATVMGYAFSMVLALILLFRGNQKVRIRFNDFHFEWHIVRRIFSAGFPSFIMNALSSFTVTFANLFLVSCSETAVAFFGAYYKIQQLIVMTVNGLIQGCLPIMRYNYGARKEKRVRSSFHYGLLYATVMMGVGELIVQFFPSQLLRLFAASAEMQSFGIRAMRIMACGFVFCGFTTMIATYFQATEKIIQSNILQLLRQLVVLLPAMWILDHFLGIDGIWFSFPVTEIISFLCAAIMLAMAHKWTTASPDSPAH</sequence>
<dbReference type="InterPro" id="IPR051327">
    <property type="entry name" value="MATE_MepA_subfamily"/>
</dbReference>
<organism evidence="8 9">
    <name type="scientific">Bifidobacterium thermacidophilum</name>
    <dbReference type="NCBI Taxonomy" id="246618"/>
    <lineage>
        <taxon>Bacteria</taxon>
        <taxon>Bacillati</taxon>
        <taxon>Actinomycetota</taxon>
        <taxon>Actinomycetes</taxon>
        <taxon>Bifidobacteriales</taxon>
        <taxon>Bifidobacteriaceae</taxon>
        <taxon>Bifidobacterium</taxon>
    </lineage>
</organism>
<feature type="transmembrane region" description="Helical" evidence="7">
    <location>
        <begin position="375"/>
        <end position="398"/>
    </location>
</feature>
<feature type="transmembrane region" description="Helical" evidence="7">
    <location>
        <begin position="141"/>
        <end position="160"/>
    </location>
</feature>
<evidence type="ECO:0000313" key="9">
    <source>
        <dbReference type="Proteomes" id="UP001620273"/>
    </source>
</evidence>
<evidence type="ECO:0000256" key="3">
    <source>
        <dbReference type="ARBA" id="ARBA00022475"/>
    </source>
</evidence>
<evidence type="ECO:0000256" key="6">
    <source>
        <dbReference type="ARBA" id="ARBA00023136"/>
    </source>
</evidence>
<comment type="subcellular location">
    <subcellularLocation>
        <location evidence="1">Cell membrane</location>
        <topology evidence="1">Multi-pass membrane protein</topology>
    </subcellularLocation>
</comment>
<keyword evidence="9" id="KW-1185">Reference proteome</keyword>
<feature type="transmembrane region" description="Helical" evidence="7">
    <location>
        <begin position="256"/>
        <end position="281"/>
    </location>
</feature>
<feature type="transmembrane region" description="Helical" evidence="7">
    <location>
        <begin position="434"/>
        <end position="455"/>
    </location>
</feature>
<keyword evidence="2" id="KW-0813">Transport</keyword>
<feature type="transmembrane region" description="Helical" evidence="7">
    <location>
        <begin position="108"/>
        <end position="129"/>
    </location>
</feature>
<proteinExistence type="predicted"/>
<evidence type="ECO:0000313" key="8">
    <source>
        <dbReference type="EMBL" id="MFK3576797.1"/>
    </source>
</evidence>
<dbReference type="InterPro" id="IPR048279">
    <property type="entry name" value="MdtK-like"/>
</dbReference>
<dbReference type="PANTHER" id="PTHR43823:SF3">
    <property type="entry name" value="MULTIDRUG EXPORT PROTEIN MEPA"/>
    <property type="match status" value="1"/>
</dbReference>
<keyword evidence="3" id="KW-1003">Cell membrane</keyword>
<dbReference type="InterPro" id="IPR002528">
    <property type="entry name" value="MATE_fam"/>
</dbReference>
<evidence type="ECO:0000256" key="4">
    <source>
        <dbReference type="ARBA" id="ARBA00022692"/>
    </source>
</evidence>
<gene>
    <name evidence="8" type="ORF">OCH74_08040</name>
</gene>
<evidence type="ECO:0000256" key="1">
    <source>
        <dbReference type="ARBA" id="ARBA00004651"/>
    </source>
</evidence>
<protein>
    <submittedName>
        <fullName evidence="8">MATE family efflux transporter</fullName>
    </submittedName>
</protein>
<evidence type="ECO:0000256" key="7">
    <source>
        <dbReference type="SAM" id="Phobius"/>
    </source>
</evidence>
<accession>A0ABW8KQH6</accession>
<keyword evidence="5 7" id="KW-1133">Transmembrane helix</keyword>
<dbReference type="EMBL" id="JAOQBW010000006">
    <property type="protein sequence ID" value="MFK3576797.1"/>
    <property type="molecule type" value="Genomic_DNA"/>
</dbReference>
<feature type="transmembrane region" description="Helical" evidence="7">
    <location>
        <begin position="410"/>
        <end position="428"/>
    </location>
</feature>
<dbReference type="PIRSF" id="PIRSF006603">
    <property type="entry name" value="DinF"/>
    <property type="match status" value="1"/>
</dbReference>
<feature type="transmembrane region" description="Helical" evidence="7">
    <location>
        <begin position="71"/>
        <end position="96"/>
    </location>
</feature>